<keyword evidence="5" id="KW-1185">Reference proteome</keyword>
<keyword evidence="2 3" id="KW-0040">ANK repeat</keyword>
<evidence type="ECO:0000256" key="3">
    <source>
        <dbReference type="PROSITE-ProRule" id="PRU00023"/>
    </source>
</evidence>
<dbReference type="Gene3D" id="1.25.40.20">
    <property type="entry name" value="Ankyrin repeat-containing domain"/>
    <property type="match status" value="1"/>
</dbReference>
<dbReference type="InterPro" id="IPR002110">
    <property type="entry name" value="Ankyrin_rpt"/>
</dbReference>
<dbReference type="AlphaFoldDB" id="A0AAD9QFX8"/>
<dbReference type="EMBL" id="JARQWQ010000036">
    <property type="protein sequence ID" value="KAK2560557.1"/>
    <property type="molecule type" value="Genomic_DNA"/>
</dbReference>
<dbReference type="PROSITE" id="PS50297">
    <property type="entry name" value="ANK_REP_REGION"/>
    <property type="match status" value="1"/>
</dbReference>
<accession>A0AAD9QFX8</accession>
<feature type="repeat" description="ANK" evidence="3">
    <location>
        <begin position="45"/>
        <end position="77"/>
    </location>
</feature>
<sequence>MGSSSSKFRKALQRGEGVEAMHIYLKHPDIKRNLDPNNSFGVNHRHNTALHYAALHGIKAFVREFLEERANPNIRNELGQNSFHSICLTNRGTEGSVDKTRAECLTNLLKWNWSNQDEATAEIDAKDEFGNTPLHYAARSGLYHCVQV</sequence>
<dbReference type="InterPro" id="IPR036770">
    <property type="entry name" value="Ankyrin_rpt-contain_sf"/>
</dbReference>
<proteinExistence type="predicted"/>
<evidence type="ECO:0000256" key="1">
    <source>
        <dbReference type="ARBA" id="ARBA00022737"/>
    </source>
</evidence>
<feature type="repeat" description="ANK" evidence="3">
    <location>
        <begin position="129"/>
        <end position="148"/>
    </location>
</feature>
<dbReference type="PROSITE" id="PS50088">
    <property type="entry name" value="ANK_REPEAT"/>
    <property type="match status" value="2"/>
</dbReference>
<reference evidence="4" key="2">
    <citation type="journal article" date="2023" name="Science">
        <title>Genomic signatures of disease resistance in endangered staghorn corals.</title>
        <authorList>
            <person name="Vollmer S.V."/>
            <person name="Selwyn J.D."/>
            <person name="Despard B.A."/>
            <person name="Roesel C.L."/>
        </authorList>
    </citation>
    <scope>NUCLEOTIDE SEQUENCE</scope>
    <source>
        <strain evidence="4">K2</strain>
    </source>
</reference>
<keyword evidence="1" id="KW-0677">Repeat</keyword>
<protein>
    <submittedName>
        <fullName evidence="4">Ankyrin repeat and IBR domain-containing protein 1</fullName>
    </submittedName>
</protein>
<evidence type="ECO:0000313" key="5">
    <source>
        <dbReference type="Proteomes" id="UP001249851"/>
    </source>
</evidence>
<dbReference type="PANTHER" id="PTHR24198:SF165">
    <property type="entry name" value="ANKYRIN REPEAT-CONTAINING PROTEIN-RELATED"/>
    <property type="match status" value="1"/>
</dbReference>
<dbReference type="Pfam" id="PF00023">
    <property type="entry name" value="Ank"/>
    <property type="match status" value="2"/>
</dbReference>
<gene>
    <name evidence="4" type="ORF">P5673_016924</name>
</gene>
<comment type="caution">
    <text evidence="4">The sequence shown here is derived from an EMBL/GenBank/DDBJ whole genome shotgun (WGS) entry which is preliminary data.</text>
</comment>
<evidence type="ECO:0000313" key="4">
    <source>
        <dbReference type="EMBL" id="KAK2560557.1"/>
    </source>
</evidence>
<evidence type="ECO:0000256" key="2">
    <source>
        <dbReference type="ARBA" id="ARBA00023043"/>
    </source>
</evidence>
<dbReference type="Proteomes" id="UP001249851">
    <property type="component" value="Unassembled WGS sequence"/>
</dbReference>
<organism evidence="4 5">
    <name type="scientific">Acropora cervicornis</name>
    <name type="common">Staghorn coral</name>
    <dbReference type="NCBI Taxonomy" id="6130"/>
    <lineage>
        <taxon>Eukaryota</taxon>
        <taxon>Metazoa</taxon>
        <taxon>Cnidaria</taxon>
        <taxon>Anthozoa</taxon>
        <taxon>Hexacorallia</taxon>
        <taxon>Scleractinia</taxon>
        <taxon>Astrocoeniina</taxon>
        <taxon>Acroporidae</taxon>
        <taxon>Acropora</taxon>
    </lineage>
</organism>
<name>A0AAD9QFX8_ACRCE</name>
<reference evidence="4" key="1">
    <citation type="journal article" date="2023" name="G3 (Bethesda)">
        <title>Whole genome assembly and annotation of the endangered Caribbean coral Acropora cervicornis.</title>
        <authorList>
            <person name="Selwyn J.D."/>
            <person name="Vollmer S.V."/>
        </authorList>
    </citation>
    <scope>NUCLEOTIDE SEQUENCE</scope>
    <source>
        <strain evidence="4">K2</strain>
    </source>
</reference>
<dbReference type="SUPFAM" id="SSF48403">
    <property type="entry name" value="Ankyrin repeat"/>
    <property type="match status" value="1"/>
</dbReference>
<dbReference type="PANTHER" id="PTHR24198">
    <property type="entry name" value="ANKYRIN REPEAT AND PROTEIN KINASE DOMAIN-CONTAINING PROTEIN"/>
    <property type="match status" value="1"/>
</dbReference>